<comment type="caution">
    <text evidence="2">The sequence shown here is derived from an EMBL/GenBank/DDBJ whole genome shotgun (WGS) entry which is preliminary data.</text>
</comment>
<dbReference type="AlphaFoldDB" id="A0A645B498"/>
<evidence type="ECO:0000256" key="1">
    <source>
        <dbReference type="SAM" id="Phobius"/>
    </source>
</evidence>
<evidence type="ECO:0000313" key="2">
    <source>
        <dbReference type="EMBL" id="MPM59868.1"/>
    </source>
</evidence>
<name>A0A645B498_9ZZZZ</name>
<dbReference type="EMBL" id="VSSQ01017495">
    <property type="protein sequence ID" value="MPM59868.1"/>
    <property type="molecule type" value="Genomic_DNA"/>
</dbReference>
<accession>A0A645B498</accession>
<proteinExistence type="predicted"/>
<sequence>MKSIIGIILIAGAVILGYLGITNLQKSSKSVEILGIEITAEDNKGKEIAYVEIGVAIITLIGGIYLLGQKKR</sequence>
<evidence type="ECO:0008006" key="3">
    <source>
        <dbReference type="Google" id="ProtNLM"/>
    </source>
</evidence>
<keyword evidence="1" id="KW-0812">Transmembrane</keyword>
<organism evidence="2">
    <name type="scientific">bioreactor metagenome</name>
    <dbReference type="NCBI Taxonomy" id="1076179"/>
    <lineage>
        <taxon>unclassified sequences</taxon>
        <taxon>metagenomes</taxon>
        <taxon>ecological metagenomes</taxon>
    </lineage>
</organism>
<keyword evidence="1" id="KW-1133">Transmembrane helix</keyword>
<reference evidence="2" key="1">
    <citation type="submission" date="2019-08" db="EMBL/GenBank/DDBJ databases">
        <authorList>
            <person name="Kucharzyk K."/>
            <person name="Murdoch R.W."/>
            <person name="Higgins S."/>
            <person name="Loffler F."/>
        </authorList>
    </citation>
    <scope>NUCLEOTIDE SEQUENCE</scope>
</reference>
<feature type="transmembrane region" description="Helical" evidence="1">
    <location>
        <begin position="48"/>
        <end position="68"/>
    </location>
</feature>
<protein>
    <recommendedName>
        <fullName evidence="3">DUF3185 domain-containing protein</fullName>
    </recommendedName>
</protein>
<gene>
    <name evidence="2" type="ORF">SDC9_106714</name>
</gene>
<keyword evidence="1" id="KW-0472">Membrane</keyword>